<protein>
    <submittedName>
        <fullName evidence="1">Uncharacterized protein</fullName>
    </submittedName>
</protein>
<dbReference type="OrthoDB" id="10478518at2759"/>
<dbReference type="EMBL" id="RIBY02000225">
    <property type="protein sequence ID" value="KAH9844773.1"/>
    <property type="molecule type" value="Genomic_DNA"/>
</dbReference>
<name>A0A9W7W690_9PEZI</name>
<keyword evidence="2" id="KW-1185">Reference proteome</keyword>
<proteinExistence type="predicted"/>
<accession>A0A9W7W690</accession>
<comment type="caution">
    <text evidence="1">The sequence shown here is derived from an EMBL/GenBank/DDBJ whole genome shotgun (WGS) entry which is preliminary data.</text>
</comment>
<evidence type="ECO:0000313" key="2">
    <source>
        <dbReference type="Proteomes" id="UP001138500"/>
    </source>
</evidence>
<dbReference type="Proteomes" id="UP001138500">
    <property type="component" value="Unassembled WGS sequence"/>
</dbReference>
<evidence type="ECO:0000313" key="1">
    <source>
        <dbReference type="EMBL" id="KAH9844773.1"/>
    </source>
</evidence>
<sequence>MAYIASDLTNLGYRDLLVNDDLIEYLIYRVENYEVPLPPPTPSTDAMHFRRTSPSDEYPGQLRDWLVERYVKQYKQYMKALYLNASSAWKTLHQLETSRLPEELVRLVLEHVYEGFYGTKSLPITSVQKLNRFVLQVMPTIPKNRIMDKGLACATWPGNPRCDRLAEEALLRAGVIRHMWMDPRPGEPYPPVYPLFSRWVVQHLRNLDLCVVVPDKVAWYPQILYVLVDYLPTTIDVPALQTLRVTLRITHRIQFTGRRPSDRRPTRAEVVAKVIMAVRESRVREKLCGIGAWTVRDPPGSKAMSPIIIDADPTWGVSGSEGDAVGGEGDDKERESVAIATQMLRCTRAFIRL</sequence>
<dbReference type="AlphaFoldDB" id="A0A9W7W690"/>
<reference evidence="1 2" key="2">
    <citation type="journal article" date="2021" name="Curr. Genet.">
        <title>Genetic response to nitrogen starvation in the aggressive Eucalyptus foliar pathogen Teratosphaeria destructans.</title>
        <authorList>
            <person name="Havenga M."/>
            <person name="Wingfield B.D."/>
            <person name="Wingfield M.J."/>
            <person name="Dreyer L.L."/>
            <person name="Roets F."/>
            <person name="Aylward J."/>
        </authorList>
    </citation>
    <scope>NUCLEOTIDE SEQUENCE [LARGE SCALE GENOMIC DNA]</scope>
    <source>
        <strain evidence="1">CMW44962</strain>
    </source>
</reference>
<organism evidence="1 2">
    <name type="scientific">Teratosphaeria destructans</name>
    <dbReference type="NCBI Taxonomy" id="418781"/>
    <lineage>
        <taxon>Eukaryota</taxon>
        <taxon>Fungi</taxon>
        <taxon>Dikarya</taxon>
        <taxon>Ascomycota</taxon>
        <taxon>Pezizomycotina</taxon>
        <taxon>Dothideomycetes</taxon>
        <taxon>Dothideomycetidae</taxon>
        <taxon>Mycosphaerellales</taxon>
        <taxon>Teratosphaeriaceae</taxon>
        <taxon>Teratosphaeria</taxon>
    </lineage>
</organism>
<gene>
    <name evidence="1" type="ORF">Tdes44962_MAKER07118</name>
</gene>
<reference evidence="1 2" key="1">
    <citation type="journal article" date="2018" name="IMA Fungus">
        <title>IMA Genome-F 10: Nine draft genome sequences of Claviceps purpurea s.lat., including C. arundinis, C. humidiphila, and C. cf. spartinae, pseudomolecules for the pitch canker pathogen Fusarium circinatum, draft genome of Davidsoniella eucalypti, Grosmannia galeiformis, Quambalaria eucalypti, and Teratosphaeria destructans.</title>
        <authorList>
            <person name="Wingfield B.D."/>
            <person name="Liu M."/>
            <person name="Nguyen H.D."/>
            <person name="Lane F.A."/>
            <person name="Morgan S.W."/>
            <person name="De Vos L."/>
            <person name="Wilken P.M."/>
            <person name="Duong T.A."/>
            <person name="Aylward J."/>
            <person name="Coetzee M.P."/>
            <person name="Dadej K."/>
            <person name="De Beer Z.W."/>
            <person name="Findlay W."/>
            <person name="Havenga M."/>
            <person name="Kolarik M."/>
            <person name="Menzies J.G."/>
            <person name="Naidoo K."/>
            <person name="Pochopski O."/>
            <person name="Shoukouhi P."/>
            <person name="Santana Q.C."/>
            <person name="Seifert K.A."/>
            <person name="Soal N."/>
            <person name="Steenkamp E.T."/>
            <person name="Tatham C.T."/>
            <person name="van der Nest M.A."/>
            <person name="Wingfield M.J."/>
        </authorList>
    </citation>
    <scope>NUCLEOTIDE SEQUENCE [LARGE SCALE GENOMIC DNA]</scope>
    <source>
        <strain evidence="1">CMW44962</strain>
    </source>
</reference>